<dbReference type="InterPro" id="IPR022045">
    <property type="entry name" value="TcdB_toxin_mid/N"/>
</dbReference>
<dbReference type="InterPro" id="IPR003284">
    <property type="entry name" value="Sal_SpvB"/>
</dbReference>
<accession>A0AA40E5A8</accession>
<evidence type="ECO:0000256" key="3">
    <source>
        <dbReference type="ARBA" id="ARBA00023026"/>
    </source>
</evidence>
<feature type="region of interest" description="Disordered" evidence="4">
    <location>
        <begin position="2153"/>
        <end position="2187"/>
    </location>
</feature>
<proteinExistence type="predicted"/>
<protein>
    <submittedName>
        <fullName evidence="7">Virulence plasmid 65kDa B protein-domain-containing protein</fullName>
    </submittedName>
</protein>
<feature type="domain" description="Insecticide toxin TcdB middle/N-terminal" evidence="6">
    <location>
        <begin position="730"/>
        <end position="883"/>
    </location>
</feature>
<feature type="domain" description="Insecticide toxin TcdB middle/C-terminal" evidence="5">
    <location>
        <begin position="922"/>
        <end position="1037"/>
    </location>
</feature>
<feature type="region of interest" description="Disordered" evidence="4">
    <location>
        <begin position="1"/>
        <end position="54"/>
    </location>
</feature>
<dbReference type="Pfam" id="PF03534">
    <property type="entry name" value="SpvB"/>
    <property type="match status" value="1"/>
</dbReference>
<comment type="subcellular location">
    <subcellularLocation>
        <location evidence="1">Secreted</location>
    </subcellularLocation>
</comment>
<evidence type="ECO:0000259" key="6">
    <source>
        <dbReference type="Pfam" id="PF12256"/>
    </source>
</evidence>
<gene>
    <name evidence="7" type="ORF">B0T26DRAFT_766107</name>
</gene>
<comment type="caution">
    <text evidence="7">The sequence shown here is derived from an EMBL/GenBank/DDBJ whole genome shotgun (WGS) entry which is preliminary data.</text>
</comment>
<dbReference type="SUPFAM" id="SSF69318">
    <property type="entry name" value="Integrin alpha N-terminal domain"/>
    <property type="match status" value="1"/>
</dbReference>
<dbReference type="InterPro" id="IPR028994">
    <property type="entry name" value="Integrin_alpha_N"/>
</dbReference>
<dbReference type="Gene3D" id="2.180.10.10">
    <property type="entry name" value="RHS repeat-associated core"/>
    <property type="match status" value="1"/>
</dbReference>
<dbReference type="GeneID" id="85329741"/>
<dbReference type="PANTHER" id="PTHR32305">
    <property type="match status" value="1"/>
</dbReference>
<evidence type="ECO:0000313" key="8">
    <source>
        <dbReference type="Proteomes" id="UP001172101"/>
    </source>
</evidence>
<evidence type="ECO:0000259" key="5">
    <source>
        <dbReference type="Pfam" id="PF12255"/>
    </source>
</evidence>
<dbReference type="InterPro" id="IPR050708">
    <property type="entry name" value="T6SS_VgrG/RHS"/>
</dbReference>
<dbReference type="Pfam" id="PF12255">
    <property type="entry name" value="TcdB_toxin_midC"/>
    <property type="match status" value="1"/>
</dbReference>
<feature type="compositionally biased region" description="Polar residues" evidence="4">
    <location>
        <begin position="28"/>
        <end position="48"/>
    </location>
</feature>
<dbReference type="PANTHER" id="PTHR32305:SF15">
    <property type="entry name" value="PROTEIN RHSA-RELATED"/>
    <property type="match status" value="1"/>
</dbReference>
<dbReference type="PRINTS" id="PR01341">
    <property type="entry name" value="SALSPVBPROT"/>
</dbReference>
<dbReference type="InterPro" id="IPR022044">
    <property type="entry name" value="TcdB_toxin_mid/C"/>
</dbReference>
<dbReference type="GO" id="GO:0005737">
    <property type="term" value="C:cytoplasm"/>
    <property type="evidence" value="ECO:0007669"/>
    <property type="project" value="InterPro"/>
</dbReference>
<organism evidence="7 8">
    <name type="scientific">Lasiosphaeria miniovina</name>
    <dbReference type="NCBI Taxonomy" id="1954250"/>
    <lineage>
        <taxon>Eukaryota</taxon>
        <taxon>Fungi</taxon>
        <taxon>Dikarya</taxon>
        <taxon>Ascomycota</taxon>
        <taxon>Pezizomycotina</taxon>
        <taxon>Sordariomycetes</taxon>
        <taxon>Sordariomycetidae</taxon>
        <taxon>Sordariales</taxon>
        <taxon>Lasiosphaeriaceae</taxon>
        <taxon>Lasiosphaeria</taxon>
    </lineage>
</organism>
<dbReference type="EMBL" id="JAUIRO010000002">
    <property type="protein sequence ID" value="KAK0727685.1"/>
    <property type="molecule type" value="Genomic_DNA"/>
</dbReference>
<sequence length="2187" mass="240331">MAASPSLSLPGNQRLPPQPNPGPTSSPFFNNPDGQEATRTSPSTTGSAAQAFPPDSGLRAIQQSASKLSVDAATGALSLGIPLVIPSGRDGFSPGLELVYDSNAGNGPFGVGWSLSLPSISRKTSRCVPRYRDGGSDEDVFLLSDGAGELVAQEGALTTVDSYKVQRYKPRVQTGDSASRIERWTDTAGSHVFWRTISSTGITTIYGKADAEQIFHDNESVPSSRCAYSWLATETYDPKGNCVVFEYKTEDAGNVNLHSACERHRTAAARSADRYLKRVRWGNRRPNRDLDTWEVLKGDSALSAAEFYYEVVFDYGDHHPDMPGVVEANTWPVRADPFSTYVQGFEVRTYRLCRRILVFHHFKGLLGIDDCLVSSLLFQYNESPAGSRLVKCTRQGHVPLSGGDGSGYTTESLAPQEFHYSGPILGPGINVELLQPTTLSTANLPNMVGMPGRRSYWLDLDNEGSPGLLAELAGGGWSYQRNESPRNSPPVMAEFGPPESLAKIPALLQQDGFFAHLDSDGCLQYVSLDEQGRPCGYHERLSSSNTWGDFVPFPHALSFDPHGLGFCQIDLTGCGRQDVVQLMTGDCSDRLRWYPSLARGGFASGITCPGGPRVPLPETELMALLTADMTGDGLVDVVQVSRSGIQYWPNLGHGRFGAVVQMDNAPVADRNDQFTTERLRLVDMTGSGTADFVYFVPGGGAHVYFNLVGNGWSERVSISSVPDIRTMLYIDAVDILGHGMGALCWTAVLPSTGALPTVQYLDLMGNEKPGMLTRFRNGLGAETTVGYCPSTKFYSVDREAGRSWTTKLPFPVQCVQTMTTVDRVAQTTQKTTYAYHDGFYNSFENEFCGFGRVDEWHQENLAAGPALSRFTTPRTHVVTWFHTGAVSSLTPSHTFARSSVPPLEPCCLPDSVSMSAAERREALRALKGHVVRTEVYGEDDAPGSGLPYTVTETSFASAVVSPTVTYDQPHACFRVVDRESLITHYERNMAEDARVEHQLCLAVNEFGQCTKRAVIHYGRRNPLADLCSDTQAMQQGTILQYFEQDLTNHIDDPDCFFLSLLSESRTYVLRGFQAPEPRFGYEKLAASDDPGLSSTLFCKVLVAKERVYYRSSDLSRRLPKGQIERFSAPGQTYQLASTAGLRSDIFTVKGRDLLTGVTLADGGYVDLDGDGCWWIPNSLLRFISPLASGATTDAASELRTARSHFYISTYTIDRFGSVSHSELDPTLLFRTRFVDAVGNETSYEYDYIAVAPAVQIDENENRTQIAYDGFGVPVGTAPAGKKGEGVGDTLDGFQRVLDTARLMDFVRNPVRAAPKLLGSTGTRCVHNRRAFYLDSGVLVPAFEAVLRRENWYLSDRGRDSKISISITYLDGRGNPIQTVDLHSLVPNTLWRVGAWSIHDGVGRVRLSFLPRLADSHLFCPRTEHEGVPPPSTRTFHDPVGRAIAVLHPDHTWEKTVIRAWSTTQYDAGDTVLVQNPAEDGDVGGYFRHGADSSSYLPSWYAQHKGGSASEQAAAIKSEIYHDTPDVSHLDPAGRAVAWVAAADSAVQQTSRAHMDAAANVGGIYWSLPDASGYEWLRWTQHGAGLRSRVTRDKQRRFVGSWLQDSPDALEKLIVRKEYGEGQPDDVARNLRGKQYRTCDQAGTYTHALYDFQGNCVRRETKFATVYSALLDWSTGQASPGGVAPETYVEKGEFDAFRREYRSIASDGTIWERTYTHSGGLSSLRLDEPSGSSSGWTSYISDIRYTAGMQPEYVAYGNGVESKFIYSMTTLRPKRSKMWRSKTALRDISYSHDCLGRVCYTKDMAQQDVYFRNAVIRPENDYTYDARGQLVTARGREQFDPATEKLDPYSAKYTKTSHGIPGDGSQVCAYIETTAYDVAGNITSVKHESADSRVSGWTRAYRYEDASCLDGSGATSNRLTSTSVGKVEERYKYNEAGCAVRVPGVGHLSWDFANRLRSSVSLSGTPKSEVAPETKTWYVYNAAGARVRVVTERTAGNGTSPPRKIKETFSLATYELSRRYSGSGQQTTGEVATTRAVGDDPATPVALIEATSWKATDTRLVRFLLDEGLEVDDEGRIISFEEYSPYGATTYRAVSSRVEAPAKYRYAHYCRDETGLYHCGMRYYAAWLGRWTSPDPMGTLDGLNLYSYVGNDPVGRSDPSGGQGKNKHKTRKAVPAEGGTKEPLGSLG</sequence>
<name>A0AA40E5A8_9PEZI</name>
<dbReference type="RefSeq" id="XP_060300540.1">
    <property type="nucleotide sequence ID" value="XM_060446471.1"/>
</dbReference>
<evidence type="ECO:0000313" key="7">
    <source>
        <dbReference type="EMBL" id="KAK0727685.1"/>
    </source>
</evidence>
<feature type="compositionally biased region" description="Polar residues" evidence="4">
    <location>
        <begin position="1"/>
        <end position="11"/>
    </location>
</feature>
<dbReference type="GO" id="GO:0005576">
    <property type="term" value="C:extracellular region"/>
    <property type="evidence" value="ECO:0007669"/>
    <property type="project" value="UniProtKB-SubCell"/>
</dbReference>
<keyword evidence="2" id="KW-0964">Secreted</keyword>
<keyword evidence="8" id="KW-1185">Reference proteome</keyword>
<dbReference type="InterPro" id="IPR022385">
    <property type="entry name" value="Rhs_assc_core"/>
</dbReference>
<dbReference type="Pfam" id="PF12256">
    <property type="entry name" value="TcdB_toxin_midN"/>
    <property type="match status" value="1"/>
</dbReference>
<reference evidence="7" key="1">
    <citation type="submission" date="2023-06" db="EMBL/GenBank/DDBJ databases">
        <title>Genome-scale phylogeny and comparative genomics of the fungal order Sordariales.</title>
        <authorList>
            <consortium name="Lawrence Berkeley National Laboratory"/>
            <person name="Hensen N."/>
            <person name="Bonometti L."/>
            <person name="Westerberg I."/>
            <person name="Brannstrom I.O."/>
            <person name="Guillou S."/>
            <person name="Cros-Aarteil S."/>
            <person name="Calhoun S."/>
            <person name="Haridas S."/>
            <person name="Kuo A."/>
            <person name="Mondo S."/>
            <person name="Pangilinan J."/>
            <person name="Riley R."/>
            <person name="LaButti K."/>
            <person name="Andreopoulos B."/>
            <person name="Lipzen A."/>
            <person name="Chen C."/>
            <person name="Yanf M."/>
            <person name="Daum C."/>
            <person name="Ng V."/>
            <person name="Clum A."/>
            <person name="Steindorff A."/>
            <person name="Ohm R."/>
            <person name="Martin F."/>
            <person name="Silar P."/>
            <person name="Natvig D."/>
            <person name="Lalanne C."/>
            <person name="Gautier V."/>
            <person name="Ament-velasquez S.L."/>
            <person name="Kruys A."/>
            <person name="Hutchinson M.I."/>
            <person name="Powell A.J."/>
            <person name="Barry K."/>
            <person name="Miller A.N."/>
            <person name="Grigoriev I.V."/>
            <person name="Debuchy R."/>
            <person name="Gladieux P."/>
            <person name="Thoren M.H."/>
            <person name="Johannesson H."/>
        </authorList>
    </citation>
    <scope>NUCLEOTIDE SEQUENCE</scope>
    <source>
        <strain evidence="7">SMH2392-1A</strain>
    </source>
</reference>
<dbReference type="Proteomes" id="UP001172101">
    <property type="component" value="Unassembled WGS sequence"/>
</dbReference>
<evidence type="ECO:0000256" key="4">
    <source>
        <dbReference type="SAM" id="MobiDB-lite"/>
    </source>
</evidence>
<feature type="non-terminal residue" evidence="7">
    <location>
        <position position="2187"/>
    </location>
</feature>
<evidence type="ECO:0000256" key="2">
    <source>
        <dbReference type="ARBA" id="ARBA00022525"/>
    </source>
</evidence>
<dbReference type="NCBIfam" id="TIGR03696">
    <property type="entry name" value="Rhs_assc_core"/>
    <property type="match status" value="1"/>
</dbReference>
<keyword evidence="3" id="KW-0843">Virulence</keyword>
<evidence type="ECO:0000256" key="1">
    <source>
        <dbReference type="ARBA" id="ARBA00004613"/>
    </source>
</evidence>